<dbReference type="AlphaFoldDB" id="A0AA40CZZ3"/>
<comment type="caution">
    <text evidence="2">The sequence shown here is derived from an EMBL/GenBank/DDBJ whole genome shotgun (WGS) entry which is preliminary data.</text>
</comment>
<dbReference type="PANTHER" id="PTHR35605:SF1">
    <property type="entry name" value="ECP2 EFFECTOR PROTEIN DOMAIN-CONTAINING PROTEIN-RELATED"/>
    <property type="match status" value="1"/>
</dbReference>
<dbReference type="PANTHER" id="PTHR35605">
    <property type="entry name" value="ECP2 EFFECTOR PROTEIN DOMAIN-CONTAINING PROTEIN-RELATED"/>
    <property type="match status" value="1"/>
</dbReference>
<dbReference type="EMBL" id="JAULSV010000001">
    <property type="protein sequence ID" value="KAK0657741.1"/>
    <property type="molecule type" value="Genomic_DNA"/>
</dbReference>
<gene>
    <name evidence="2" type="ORF">B0T16DRAFT_316009</name>
</gene>
<name>A0AA40CZZ3_9PEZI</name>
<reference evidence="2" key="1">
    <citation type="submission" date="2023-06" db="EMBL/GenBank/DDBJ databases">
        <title>Genome-scale phylogeny and comparative genomics of the fungal order Sordariales.</title>
        <authorList>
            <consortium name="Lawrence Berkeley National Laboratory"/>
            <person name="Hensen N."/>
            <person name="Bonometti L."/>
            <person name="Westerberg I."/>
            <person name="Brannstrom I.O."/>
            <person name="Guillou S."/>
            <person name="Cros-Aarteil S."/>
            <person name="Calhoun S."/>
            <person name="Haridas S."/>
            <person name="Kuo A."/>
            <person name="Mondo S."/>
            <person name="Pangilinan J."/>
            <person name="Riley R."/>
            <person name="Labutti K."/>
            <person name="Andreopoulos B."/>
            <person name="Lipzen A."/>
            <person name="Chen C."/>
            <person name="Yanf M."/>
            <person name="Daum C."/>
            <person name="Ng V."/>
            <person name="Clum A."/>
            <person name="Steindorff A."/>
            <person name="Ohm R."/>
            <person name="Martin F."/>
            <person name="Silar P."/>
            <person name="Natvig D."/>
            <person name="Lalanne C."/>
            <person name="Gautier V."/>
            <person name="Ament-Velasquez S.L."/>
            <person name="Kruys A."/>
            <person name="Hutchinson M.I."/>
            <person name="Powell A.J."/>
            <person name="Barry K."/>
            <person name="Miller A.N."/>
            <person name="Grigoriev I.V."/>
            <person name="Debuchy R."/>
            <person name="Gladieux P."/>
            <person name="Thoren M.H."/>
            <person name="Johannesson H."/>
        </authorList>
    </citation>
    <scope>NUCLEOTIDE SEQUENCE</scope>
    <source>
        <strain evidence="2">SMH2532-1</strain>
    </source>
</reference>
<accession>A0AA40CZZ3</accession>
<proteinExistence type="predicted"/>
<evidence type="ECO:0000313" key="2">
    <source>
        <dbReference type="EMBL" id="KAK0657741.1"/>
    </source>
</evidence>
<keyword evidence="3" id="KW-1185">Reference proteome</keyword>
<evidence type="ECO:0000256" key="1">
    <source>
        <dbReference type="SAM" id="SignalP"/>
    </source>
</evidence>
<feature type="signal peptide" evidence="1">
    <location>
        <begin position="1"/>
        <end position="22"/>
    </location>
</feature>
<organism evidence="2 3">
    <name type="scientific">Cercophora newfieldiana</name>
    <dbReference type="NCBI Taxonomy" id="92897"/>
    <lineage>
        <taxon>Eukaryota</taxon>
        <taxon>Fungi</taxon>
        <taxon>Dikarya</taxon>
        <taxon>Ascomycota</taxon>
        <taxon>Pezizomycotina</taxon>
        <taxon>Sordariomycetes</taxon>
        <taxon>Sordariomycetidae</taxon>
        <taxon>Sordariales</taxon>
        <taxon>Lasiosphaeriaceae</taxon>
        <taxon>Cercophora</taxon>
    </lineage>
</organism>
<dbReference type="Proteomes" id="UP001174936">
    <property type="component" value="Unassembled WGS sequence"/>
</dbReference>
<sequence length="201" mass="22406">MRFITLGFLASALFATAAPADSTLLPRGYDLVPMAFELEVSLGRVEVFNGTVQEAIAQAQALNPDFQLPELSLPEQEPLNAPERRELQRRVQVKFCYNWDGAERAAIYQGIYYLRSLSGTPTLGPGPGKCARVSCSYNSAIIWCNDNTVSKTITWDGMANSAKRITEICGWGLNPYNNRYYTSGQNFEDSNWNTLIKKESC</sequence>
<keyword evidence="1" id="KW-0732">Signal</keyword>
<protein>
    <submittedName>
        <fullName evidence="2">Uncharacterized protein</fullName>
    </submittedName>
</protein>
<feature type="chain" id="PRO_5041346238" evidence="1">
    <location>
        <begin position="23"/>
        <end position="201"/>
    </location>
</feature>
<evidence type="ECO:0000313" key="3">
    <source>
        <dbReference type="Proteomes" id="UP001174936"/>
    </source>
</evidence>